<dbReference type="InterPro" id="IPR027417">
    <property type="entry name" value="P-loop_NTPase"/>
</dbReference>
<reference evidence="4 5" key="1">
    <citation type="journal article" date="2023" name="bioRxiv">
        <title>Conserved and derived expression patterns and positive selection on dental genes reveal complex evolutionary context of ever-growing rodent molars.</title>
        <authorList>
            <person name="Calamari Z.T."/>
            <person name="Song A."/>
            <person name="Cohen E."/>
            <person name="Akter M."/>
            <person name="Roy R.D."/>
            <person name="Hallikas O."/>
            <person name="Christensen M.M."/>
            <person name="Li P."/>
            <person name="Marangoni P."/>
            <person name="Jernvall J."/>
            <person name="Klein O.D."/>
        </authorList>
    </citation>
    <scope>NUCLEOTIDE SEQUENCE [LARGE SCALE GENOMIC DNA]</scope>
    <source>
        <strain evidence="4">V071</strain>
    </source>
</reference>
<dbReference type="AlphaFoldDB" id="A0AAW0IIB8"/>
<dbReference type="PANTHER" id="PTHR23359">
    <property type="entry name" value="NUCLEOTIDE KINASE"/>
    <property type="match status" value="1"/>
</dbReference>
<evidence type="ECO:0000256" key="1">
    <source>
        <dbReference type="ARBA" id="ARBA00022679"/>
    </source>
</evidence>
<dbReference type="InterPro" id="IPR000850">
    <property type="entry name" value="Adenylat/UMP-CMP_kin"/>
</dbReference>
<evidence type="ECO:0000256" key="3">
    <source>
        <dbReference type="ARBA" id="ARBA00022777"/>
    </source>
</evidence>
<dbReference type="CDD" id="cd01428">
    <property type="entry name" value="ADK"/>
    <property type="match status" value="1"/>
</dbReference>
<proteinExistence type="predicted"/>
<evidence type="ECO:0000313" key="4">
    <source>
        <dbReference type="EMBL" id="KAK7814004.1"/>
    </source>
</evidence>
<keyword evidence="1" id="KW-0808">Transferase</keyword>
<name>A0AAW0IIB8_MYOGA</name>
<dbReference type="Proteomes" id="UP001488838">
    <property type="component" value="Unassembled WGS sequence"/>
</dbReference>
<keyword evidence="5" id="KW-1185">Reference proteome</keyword>
<dbReference type="Gene3D" id="3.40.50.300">
    <property type="entry name" value="P-loop containing nucleotide triphosphate hydrolases"/>
    <property type="match status" value="1"/>
</dbReference>
<dbReference type="GO" id="GO:0019205">
    <property type="term" value="F:nucleobase-containing compound kinase activity"/>
    <property type="evidence" value="ECO:0007669"/>
    <property type="project" value="InterPro"/>
</dbReference>
<protein>
    <recommendedName>
        <fullName evidence="6">Nucleoside-diphosphate kinase</fullName>
    </recommendedName>
</protein>
<dbReference type="Pfam" id="PF00406">
    <property type="entry name" value="ADK"/>
    <property type="match status" value="1"/>
</dbReference>
<evidence type="ECO:0000256" key="2">
    <source>
        <dbReference type="ARBA" id="ARBA00022741"/>
    </source>
</evidence>
<evidence type="ECO:0000313" key="5">
    <source>
        <dbReference type="Proteomes" id="UP001488838"/>
    </source>
</evidence>
<dbReference type="EMBL" id="JBBHLL010000127">
    <property type="protein sequence ID" value="KAK7814004.1"/>
    <property type="molecule type" value="Genomic_DNA"/>
</dbReference>
<comment type="caution">
    <text evidence="4">The sequence shown here is derived from an EMBL/GenBank/DDBJ whole genome shotgun (WGS) entry which is preliminary data.</text>
</comment>
<dbReference type="GO" id="GO:0006139">
    <property type="term" value="P:nucleobase-containing compound metabolic process"/>
    <property type="evidence" value="ECO:0007669"/>
    <property type="project" value="InterPro"/>
</dbReference>
<keyword evidence="2" id="KW-0547">Nucleotide-binding</keyword>
<evidence type="ECO:0008006" key="6">
    <source>
        <dbReference type="Google" id="ProtNLM"/>
    </source>
</evidence>
<gene>
    <name evidence="4" type="ORF">U0070_006282</name>
</gene>
<organism evidence="4 5">
    <name type="scientific">Myodes glareolus</name>
    <name type="common">Bank vole</name>
    <name type="synonym">Clethrionomys glareolus</name>
    <dbReference type="NCBI Taxonomy" id="447135"/>
    <lineage>
        <taxon>Eukaryota</taxon>
        <taxon>Metazoa</taxon>
        <taxon>Chordata</taxon>
        <taxon>Craniata</taxon>
        <taxon>Vertebrata</taxon>
        <taxon>Euteleostomi</taxon>
        <taxon>Mammalia</taxon>
        <taxon>Eutheria</taxon>
        <taxon>Euarchontoglires</taxon>
        <taxon>Glires</taxon>
        <taxon>Rodentia</taxon>
        <taxon>Myomorpha</taxon>
        <taxon>Muroidea</taxon>
        <taxon>Cricetidae</taxon>
        <taxon>Arvicolinae</taxon>
        <taxon>Myodes</taxon>
    </lineage>
</organism>
<sequence>MSGGPGSGKGTQCEKLAEKYGFTQLSTGELLRQELASESERSRLIRDVMERGDLVPSVSRDLPCSLPCSPCSASSHWLLWQNGPPRQRNLKAKEQLWLFSMVAVVCANNHSPSKLFRGQPLKCRPGSCVSKSSLALVRALGNLNSGPHVFIANALTHGSMSPPKTNYSSKLLIT</sequence>
<dbReference type="GO" id="GO:0005524">
    <property type="term" value="F:ATP binding"/>
    <property type="evidence" value="ECO:0007669"/>
    <property type="project" value="InterPro"/>
</dbReference>
<accession>A0AAW0IIB8</accession>
<keyword evidence="3" id="KW-0418">Kinase</keyword>
<dbReference type="SUPFAM" id="SSF52540">
    <property type="entry name" value="P-loop containing nucleoside triphosphate hydrolases"/>
    <property type="match status" value="1"/>
</dbReference>